<dbReference type="OrthoDB" id="9788892at2"/>
<dbReference type="AlphaFoldDB" id="D5ENM6"/>
<organism evidence="4 5">
    <name type="scientific">Coraliomargarita akajimensis (strain DSM 45221 / IAM 15411 / JCM 23193 / KCTC 12865 / 04OKA010-24)</name>
    <dbReference type="NCBI Taxonomy" id="583355"/>
    <lineage>
        <taxon>Bacteria</taxon>
        <taxon>Pseudomonadati</taxon>
        <taxon>Verrucomicrobiota</taxon>
        <taxon>Opitutia</taxon>
        <taxon>Puniceicoccales</taxon>
        <taxon>Coraliomargaritaceae</taxon>
        <taxon>Coraliomargarita</taxon>
    </lineage>
</organism>
<gene>
    <name evidence="4" type="ordered locus">Caka_2486</name>
</gene>
<accession>D5ENM6</accession>
<dbReference type="RefSeq" id="WP_013044224.1">
    <property type="nucleotide sequence ID" value="NC_014008.1"/>
</dbReference>
<dbReference type="STRING" id="583355.Caka_2486"/>
<evidence type="ECO:0000259" key="3">
    <source>
        <dbReference type="PROSITE" id="PS01031"/>
    </source>
</evidence>
<sequence>MSTTHLDTGVSNQDAVSRHAWRCPQYDITQSEDGFKVLVRVPGVSKAGVELSYEDPILSVTATRARQLPESWRALHRELPQDNYRLKLQINTAVDAGKISARVEDGMLELFLPKAEAAKPRKIAIN</sequence>
<dbReference type="InterPro" id="IPR002068">
    <property type="entry name" value="A-crystallin/Hsp20_dom"/>
</dbReference>
<dbReference type="EMBL" id="CP001998">
    <property type="protein sequence ID" value="ADE55502.1"/>
    <property type="molecule type" value="Genomic_DNA"/>
</dbReference>
<protein>
    <submittedName>
        <fullName evidence="4">Heat shock protein Hsp20</fullName>
    </submittedName>
</protein>
<dbReference type="CDD" id="cd06464">
    <property type="entry name" value="ACD_sHsps-like"/>
    <property type="match status" value="1"/>
</dbReference>
<dbReference type="InterPro" id="IPR008978">
    <property type="entry name" value="HSP20-like_chaperone"/>
</dbReference>
<evidence type="ECO:0000256" key="2">
    <source>
        <dbReference type="RuleBase" id="RU003616"/>
    </source>
</evidence>
<feature type="domain" description="SHSP" evidence="3">
    <location>
        <begin position="17"/>
        <end position="126"/>
    </location>
</feature>
<name>D5ENM6_CORAD</name>
<reference evidence="4 5" key="1">
    <citation type="journal article" date="2010" name="Stand. Genomic Sci.">
        <title>Complete genome sequence of Coraliomargarita akajimensis type strain (04OKA010-24).</title>
        <authorList>
            <person name="Mavromatis K."/>
            <person name="Abt B."/>
            <person name="Brambilla E."/>
            <person name="Lapidus A."/>
            <person name="Copeland A."/>
            <person name="Deshpande S."/>
            <person name="Nolan M."/>
            <person name="Lucas S."/>
            <person name="Tice H."/>
            <person name="Cheng J.F."/>
            <person name="Han C."/>
            <person name="Detter J.C."/>
            <person name="Woyke T."/>
            <person name="Goodwin L."/>
            <person name="Pitluck S."/>
            <person name="Held B."/>
            <person name="Brettin T."/>
            <person name="Tapia R."/>
            <person name="Ivanova N."/>
            <person name="Mikhailova N."/>
            <person name="Pati A."/>
            <person name="Liolios K."/>
            <person name="Chen A."/>
            <person name="Palaniappan K."/>
            <person name="Land M."/>
            <person name="Hauser L."/>
            <person name="Chang Y.J."/>
            <person name="Jeffries C.D."/>
            <person name="Rohde M."/>
            <person name="Goker M."/>
            <person name="Bristow J."/>
            <person name="Eisen J.A."/>
            <person name="Markowitz V."/>
            <person name="Hugenholtz P."/>
            <person name="Klenk H.P."/>
            <person name="Kyrpides N.C."/>
        </authorList>
    </citation>
    <scope>NUCLEOTIDE SEQUENCE [LARGE SCALE GENOMIC DNA]</scope>
    <source>
        <strain evidence="5">DSM 45221 / IAM 15411 / JCM 23193 / KCTC 12865</strain>
    </source>
</reference>
<dbReference type="KEGG" id="caa:Caka_2486"/>
<dbReference type="Gene3D" id="2.60.40.790">
    <property type="match status" value="1"/>
</dbReference>
<dbReference type="HOGENOM" id="CLU_046737_12_1_0"/>
<proteinExistence type="inferred from homology"/>
<dbReference type="Proteomes" id="UP000000925">
    <property type="component" value="Chromosome"/>
</dbReference>
<comment type="similarity">
    <text evidence="1 2">Belongs to the small heat shock protein (HSP20) family.</text>
</comment>
<evidence type="ECO:0000313" key="4">
    <source>
        <dbReference type="EMBL" id="ADE55502.1"/>
    </source>
</evidence>
<dbReference type="SUPFAM" id="SSF49764">
    <property type="entry name" value="HSP20-like chaperones"/>
    <property type="match status" value="1"/>
</dbReference>
<dbReference type="eggNOG" id="COG0071">
    <property type="taxonomic scope" value="Bacteria"/>
</dbReference>
<dbReference type="PROSITE" id="PS01031">
    <property type="entry name" value="SHSP"/>
    <property type="match status" value="1"/>
</dbReference>
<dbReference type="Pfam" id="PF00011">
    <property type="entry name" value="HSP20"/>
    <property type="match status" value="1"/>
</dbReference>
<keyword evidence="5" id="KW-1185">Reference proteome</keyword>
<evidence type="ECO:0000256" key="1">
    <source>
        <dbReference type="PROSITE-ProRule" id="PRU00285"/>
    </source>
</evidence>
<keyword evidence="4" id="KW-0346">Stress response</keyword>
<evidence type="ECO:0000313" key="5">
    <source>
        <dbReference type="Proteomes" id="UP000000925"/>
    </source>
</evidence>